<keyword evidence="2 7" id="KW-0963">Cytoplasm</keyword>
<evidence type="ECO:0000313" key="8">
    <source>
        <dbReference type="EMBL" id="HHO73605.1"/>
    </source>
</evidence>
<sequence length="211" mass="23316">MDIAKFIDHSILKPQTTEKDLEEQIKRCIGLKVYAVCVHPYWVKRAVELAGGELVVCAVVSFPFGMDTKEQRLSQCLESLERGAKELDIVMNFSALKSGRLSYVREELLAIGRNTEGFVRKVIIEAGYLTQEEKKLAVELIAESGMEFVKTSTGFSFPGATEEDVKLLYSASGGRLKVKASGGIRTKEQVLRFLSLGAERIGTSATFDILS</sequence>
<dbReference type="FunFam" id="3.20.20.70:FF:000044">
    <property type="entry name" value="Deoxyribose-phosphate aldolase"/>
    <property type="match status" value="1"/>
</dbReference>
<keyword evidence="3 7" id="KW-0456">Lyase</keyword>
<comment type="subcellular location">
    <subcellularLocation>
        <location evidence="7">Cytoplasm</location>
    </subcellularLocation>
</comment>
<feature type="active site" description="Proton donor/acceptor" evidence="7">
    <location>
        <position position="179"/>
    </location>
</feature>
<gene>
    <name evidence="7 8" type="primary">deoC</name>
    <name evidence="8" type="ORF">ENN04_03105</name>
</gene>
<comment type="caution">
    <text evidence="8">The sequence shown here is derived from an EMBL/GenBank/DDBJ whole genome shotgun (WGS) entry which is preliminary data.</text>
</comment>
<evidence type="ECO:0000256" key="5">
    <source>
        <dbReference type="ARBA" id="ARBA00048791"/>
    </source>
</evidence>
<dbReference type="GO" id="GO:0009264">
    <property type="term" value="P:deoxyribonucleotide catabolic process"/>
    <property type="evidence" value="ECO:0007669"/>
    <property type="project" value="UniProtKB-UniRule"/>
</dbReference>
<organism evidence="8">
    <name type="scientific">Thermocrinis ruber</name>
    <dbReference type="NCBI Taxonomy" id="75906"/>
    <lineage>
        <taxon>Bacteria</taxon>
        <taxon>Pseudomonadati</taxon>
        <taxon>Aquificota</taxon>
        <taxon>Aquificia</taxon>
        <taxon>Aquificales</taxon>
        <taxon>Aquificaceae</taxon>
        <taxon>Thermocrinis</taxon>
    </lineage>
</organism>
<evidence type="ECO:0000256" key="4">
    <source>
        <dbReference type="ARBA" id="ARBA00023270"/>
    </source>
</evidence>
<dbReference type="InterPro" id="IPR013785">
    <property type="entry name" value="Aldolase_TIM"/>
</dbReference>
<evidence type="ECO:0000256" key="1">
    <source>
        <dbReference type="ARBA" id="ARBA00010936"/>
    </source>
</evidence>
<comment type="catalytic activity">
    <reaction evidence="5 7">
        <text>2-deoxy-D-ribose 5-phosphate = D-glyceraldehyde 3-phosphate + acetaldehyde</text>
        <dbReference type="Rhea" id="RHEA:12821"/>
        <dbReference type="ChEBI" id="CHEBI:15343"/>
        <dbReference type="ChEBI" id="CHEBI:59776"/>
        <dbReference type="ChEBI" id="CHEBI:62877"/>
        <dbReference type="EC" id="4.1.2.4"/>
    </reaction>
</comment>
<dbReference type="AlphaFoldDB" id="A0A7C5SXQ6"/>
<dbReference type="NCBIfam" id="TIGR00126">
    <property type="entry name" value="deoC"/>
    <property type="match status" value="1"/>
</dbReference>
<dbReference type="InterPro" id="IPR011343">
    <property type="entry name" value="DeoC"/>
</dbReference>
<dbReference type="SMART" id="SM01133">
    <property type="entry name" value="DeoC"/>
    <property type="match status" value="1"/>
</dbReference>
<dbReference type="EMBL" id="DSAC01000037">
    <property type="protein sequence ID" value="HHO73605.1"/>
    <property type="molecule type" value="Genomic_DNA"/>
</dbReference>
<evidence type="ECO:0000256" key="2">
    <source>
        <dbReference type="ARBA" id="ARBA00022490"/>
    </source>
</evidence>
<dbReference type="UniPathway" id="UPA00002">
    <property type="reaction ID" value="UER00468"/>
</dbReference>
<accession>A0A7C5SXQ6</accession>
<protein>
    <recommendedName>
        <fullName evidence="7">Deoxyribose-phosphate aldolase</fullName>
        <shortName evidence="7">DERA</shortName>
        <ecNumber evidence="7">4.1.2.4</ecNumber>
    </recommendedName>
    <alternativeName>
        <fullName evidence="7">2-deoxy-D-ribose 5-phosphate aldolase</fullName>
    </alternativeName>
    <alternativeName>
        <fullName evidence="7">Phosphodeoxyriboaldolase</fullName>
        <shortName evidence="7">Deoxyriboaldolase</shortName>
    </alternativeName>
</protein>
<dbReference type="HAMAP" id="MF_00114">
    <property type="entry name" value="DeoC_type1"/>
    <property type="match status" value="1"/>
</dbReference>
<reference evidence="8" key="1">
    <citation type="journal article" date="2020" name="mSystems">
        <title>Genome- and Community-Level Interaction Insights into Carbon Utilization and Element Cycling Functions of Hydrothermarchaeota in Hydrothermal Sediment.</title>
        <authorList>
            <person name="Zhou Z."/>
            <person name="Liu Y."/>
            <person name="Xu W."/>
            <person name="Pan J."/>
            <person name="Luo Z.H."/>
            <person name="Li M."/>
        </authorList>
    </citation>
    <scope>NUCLEOTIDE SEQUENCE [LARGE SCALE GENOMIC DNA]</scope>
    <source>
        <strain evidence="8">SpSt-114</strain>
    </source>
</reference>
<dbReference type="EC" id="4.1.2.4" evidence="7"/>
<dbReference type="SUPFAM" id="SSF51569">
    <property type="entry name" value="Aldolase"/>
    <property type="match status" value="1"/>
</dbReference>
<comment type="similarity">
    <text evidence="1 7">Belongs to the DeoC/FbaB aldolase family. DeoC type 1 subfamily.</text>
</comment>
<dbReference type="Gene3D" id="3.20.20.70">
    <property type="entry name" value="Aldolase class I"/>
    <property type="match status" value="1"/>
</dbReference>
<dbReference type="PANTHER" id="PTHR10889">
    <property type="entry name" value="DEOXYRIBOSE-PHOSPHATE ALDOLASE"/>
    <property type="match status" value="1"/>
</dbReference>
<dbReference type="GO" id="GO:0006018">
    <property type="term" value="P:2-deoxyribose 1-phosphate catabolic process"/>
    <property type="evidence" value="ECO:0007669"/>
    <property type="project" value="UniProtKB-UniRule"/>
</dbReference>
<dbReference type="PIRSF" id="PIRSF001357">
    <property type="entry name" value="DeoC"/>
    <property type="match status" value="1"/>
</dbReference>
<proteinExistence type="inferred from homology"/>
<dbReference type="GO" id="GO:0005737">
    <property type="term" value="C:cytoplasm"/>
    <property type="evidence" value="ECO:0007669"/>
    <property type="project" value="UniProtKB-SubCell"/>
</dbReference>
<dbReference type="Pfam" id="PF01791">
    <property type="entry name" value="DeoC"/>
    <property type="match status" value="1"/>
</dbReference>
<evidence type="ECO:0000256" key="3">
    <source>
        <dbReference type="ARBA" id="ARBA00023239"/>
    </source>
</evidence>
<comment type="pathway">
    <text evidence="7">Carbohydrate degradation; 2-deoxy-D-ribose 1-phosphate degradation; D-glyceraldehyde 3-phosphate and acetaldehyde from 2-deoxy-alpha-D-ribose 1-phosphate: step 2/2.</text>
</comment>
<name>A0A7C5SXQ6_9AQUI</name>
<feature type="active site" description="Proton donor/acceptor" evidence="7">
    <location>
        <position position="88"/>
    </location>
</feature>
<dbReference type="GO" id="GO:0016052">
    <property type="term" value="P:carbohydrate catabolic process"/>
    <property type="evidence" value="ECO:0007669"/>
    <property type="project" value="TreeGrafter"/>
</dbReference>
<dbReference type="InterPro" id="IPR002915">
    <property type="entry name" value="DeoC/FbaB/LacD_aldolase"/>
</dbReference>
<comment type="function">
    <text evidence="6 7">Catalyzes a reversible aldol reaction between acetaldehyde and D-glyceraldehyde 3-phosphate to generate 2-deoxy-D-ribose 5-phosphate.</text>
</comment>
<evidence type="ECO:0000256" key="7">
    <source>
        <dbReference type="HAMAP-Rule" id="MF_00114"/>
    </source>
</evidence>
<dbReference type="CDD" id="cd00959">
    <property type="entry name" value="DeoC"/>
    <property type="match status" value="1"/>
</dbReference>
<dbReference type="PANTHER" id="PTHR10889:SF1">
    <property type="entry name" value="DEOXYRIBOSE-PHOSPHATE ALDOLASE"/>
    <property type="match status" value="1"/>
</dbReference>
<keyword evidence="4 7" id="KW-0704">Schiff base</keyword>
<dbReference type="GO" id="GO:0004139">
    <property type="term" value="F:deoxyribose-phosphate aldolase activity"/>
    <property type="evidence" value="ECO:0007669"/>
    <property type="project" value="UniProtKB-UniRule"/>
</dbReference>
<feature type="active site" description="Schiff-base intermediate with acetaldehyde" evidence="7">
    <location>
        <position position="150"/>
    </location>
</feature>
<dbReference type="InterPro" id="IPR028581">
    <property type="entry name" value="DeoC_typeI"/>
</dbReference>
<evidence type="ECO:0000256" key="6">
    <source>
        <dbReference type="ARBA" id="ARBA00056337"/>
    </source>
</evidence>